<keyword evidence="6" id="KW-0227">DNA damage</keyword>
<evidence type="ECO:0000256" key="3">
    <source>
        <dbReference type="ARBA" id="ARBA00004322"/>
    </source>
</evidence>
<evidence type="ECO:0000313" key="14">
    <source>
        <dbReference type="Proteomes" id="UP001347796"/>
    </source>
</evidence>
<keyword evidence="10" id="KW-0539">Nucleus</keyword>
<evidence type="ECO:0000256" key="8">
    <source>
        <dbReference type="ARBA" id="ARBA00022842"/>
    </source>
</evidence>
<evidence type="ECO:0000256" key="10">
    <source>
        <dbReference type="ARBA" id="ARBA00023242"/>
    </source>
</evidence>
<dbReference type="PANTHER" id="PTHR15822">
    <property type="entry name" value="TRAF AND TNF RECEPTOR-ASSOCIATED PROTEIN"/>
    <property type="match status" value="1"/>
</dbReference>
<comment type="cofactor">
    <cofactor evidence="1">
        <name>Mn(2+)</name>
        <dbReference type="ChEBI" id="CHEBI:29035"/>
    </cofactor>
</comment>
<evidence type="ECO:0000256" key="11">
    <source>
        <dbReference type="SAM" id="SignalP"/>
    </source>
</evidence>
<name>A0AAN8JK68_PATCE</name>
<keyword evidence="14" id="KW-1185">Reference proteome</keyword>
<accession>A0AAN8JK68</accession>
<dbReference type="Gene3D" id="3.60.10.10">
    <property type="entry name" value="Endonuclease/exonuclease/phosphatase"/>
    <property type="match status" value="2"/>
</dbReference>
<evidence type="ECO:0000256" key="5">
    <source>
        <dbReference type="ARBA" id="ARBA00022723"/>
    </source>
</evidence>
<dbReference type="EMBL" id="JAZGQO010000010">
    <property type="protein sequence ID" value="KAK6176149.1"/>
    <property type="molecule type" value="Genomic_DNA"/>
</dbReference>
<dbReference type="Proteomes" id="UP001347796">
    <property type="component" value="Unassembled WGS sequence"/>
</dbReference>
<keyword evidence="11" id="KW-0732">Signal</keyword>
<protein>
    <recommendedName>
        <fullName evidence="12">Endonuclease/exonuclease/phosphatase domain-containing protein</fullName>
    </recommendedName>
</protein>
<evidence type="ECO:0000256" key="4">
    <source>
        <dbReference type="ARBA" id="ARBA00022722"/>
    </source>
</evidence>
<keyword evidence="4" id="KW-0540">Nuclease</keyword>
<dbReference type="InterPro" id="IPR036691">
    <property type="entry name" value="Endo/exonu/phosph_ase_sf"/>
</dbReference>
<dbReference type="SUPFAM" id="SSF56219">
    <property type="entry name" value="DNase I-like"/>
    <property type="match status" value="1"/>
</dbReference>
<dbReference type="SUPFAM" id="SSF57184">
    <property type="entry name" value="Growth factor receptor domain"/>
    <property type="match status" value="1"/>
</dbReference>
<organism evidence="13 14">
    <name type="scientific">Patella caerulea</name>
    <name type="common">Rayed Mediterranean limpet</name>
    <dbReference type="NCBI Taxonomy" id="87958"/>
    <lineage>
        <taxon>Eukaryota</taxon>
        <taxon>Metazoa</taxon>
        <taxon>Spiralia</taxon>
        <taxon>Lophotrochozoa</taxon>
        <taxon>Mollusca</taxon>
        <taxon>Gastropoda</taxon>
        <taxon>Patellogastropoda</taxon>
        <taxon>Patelloidea</taxon>
        <taxon>Patellidae</taxon>
        <taxon>Patella</taxon>
    </lineage>
</organism>
<gene>
    <name evidence="13" type="ORF">SNE40_014488</name>
</gene>
<keyword evidence="8" id="KW-0460">Magnesium</keyword>
<feature type="signal peptide" evidence="11">
    <location>
        <begin position="1"/>
        <end position="19"/>
    </location>
</feature>
<dbReference type="GO" id="GO:0005737">
    <property type="term" value="C:cytoplasm"/>
    <property type="evidence" value="ECO:0007669"/>
    <property type="project" value="TreeGrafter"/>
</dbReference>
<dbReference type="GO" id="GO:0016605">
    <property type="term" value="C:PML body"/>
    <property type="evidence" value="ECO:0007669"/>
    <property type="project" value="UniProtKB-SubCell"/>
</dbReference>
<evidence type="ECO:0000313" key="13">
    <source>
        <dbReference type="EMBL" id="KAK6176149.1"/>
    </source>
</evidence>
<feature type="chain" id="PRO_5042867777" description="Endonuclease/exonuclease/phosphatase domain-containing protein" evidence="11">
    <location>
        <begin position="20"/>
        <end position="379"/>
    </location>
</feature>
<proteinExistence type="predicted"/>
<comment type="caution">
    <text evidence="13">The sequence shown here is derived from an EMBL/GenBank/DDBJ whole genome shotgun (WGS) entry which is preliminary data.</text>
</comment>
<evidence type="ECO:0000256" key="9">
    <source>
        <dbReference type="ARBA" id="ARBA00023204"/>
    </source>
</evidence>
<evidence type="ECO:0000256" key="6">
    <source>
        <dbReference type="ARBA" id="ARBA00022763"/>
    </source>
</evidence>
<keyword evidence="9" id="KW-0234">DNA repair</keyword>
<evidence type="ECO:0000256" key="1">
    <source>
        <dbReference type="ARBA" id="ARBA00001936"/>
    </source>
</evidence>
<reference evidence="13 14" key="1">
    <citation type="submission" date="2024-01" db="EMBL/GenBank/DDBJ databases">
        <title>The genome of the rayed Mediterranean limpet Patella caerulea (Linnaeus, 1758).</title>
        <authorList>
            <person name="Anh-Thu Weber A."/>
            <person name="Halstead-Nussloch G."/>
        </authorList>
    </citation>
    <scope>NUCLEOTIDE SEQUENCE [LARGE SCALE GENOMIC DNA]</scope>
    <source>
        <strain evidence="13">AATW-2023a</strain>
        <tissue evidence="13">Whole specimen</tissue>
    </source>
</reference>
<comment type="cofactor">
    <cofactor evidence="2">
        <name>Mg(2+)</name>
        <dbReference type="ChEBI" id="CHEBI:18420"/>
    </cofactor>
</comment>
<dbReference type="InterPro" id="IPR051547">
    <property type="entry name" value="TDP2-like"/>
</dbReference>
<sequence>MKLLDELRCIFLIIFCVHAKKCSKKASLATFNTGLTPRLSEYEVRRKMIPAAVTSLNADVICLQELWFEDDIQRMVEAAANEKFDSYSPLHSAVNSISTETSSFWTRTLSAISDAPCLTWRLLPFITCKLWYCRGKGKMGLLQCMMKNCLSYVNAMPQECLSCIAIGYTNPSTGIGRCVPLFHKYRRFNIQGLLLLSKMKITSARTHTFIDKKVKEILPRGYIEAEVEGVGTVICTHLTTNFSSTKYEYNLKYSNPKQQHADEITHLCEKFKYRHGKHIIMGDLNTGPLSEKRDLWGDFPSNYKMFHKCGYTSSYEENNGTCTYCTDNSIVNNTSRGKLLDHILLTGQSYKNPKRIFTRRRKGTNLSDHYGIQVDVCFD</sequence>
<dbReference type="Pfam" id="PF03372">
    <property type="entry name" value="Exo_endo_phos"/>
    <property type="match status" value="1"/>
</dbReference>
<comment type="subcellular location">
    <subcellularLocation>
        <location evidence="3">Nucleus</location>
        <location evidence="3">PML body</location>
    </subcellularLocation>
</comment>
<evidence type="ECO:0000259" key="12">
    <source>
        <dbReference type="Pfam" id="PF03372"/>
    </source>
</evidence>
<evidence type="ECO:0000256" key="2">
    <source>
        <dbReference type="ARBA" id="ARBA00001946"/>
    </source>
</evidence>
<dbReference type="InterPro" id="IPR005135">
    <property type="entry name" value="Endo/exonuclease/phosphatase"/>
</dbReference>
<dbReference type="GO" id="GO:0046872">
    <property type="term" value="F:metal ion binding"/>
    <property type="evidence" value="ECO:0007669"/>
    <property type="project" value="UniProtKB-KW"/>
</dbReference>
<dbReference type="GO" id="GO:0006302">
    <property type="term" value="P:double-strand break repair"/>
    <property type="evidence" value="ECO:0007669"/>
    <property type="project" value="TreeGrafter"/>
</dbReference>
<evidence type="ECO:0000256" key="7">
    <source>
        <dbReference type="ARBA" id="ARBA00022801"/>
    </source>
</evidence>
<dbReference type="GO" id="GO:0003697">
    <property type="term" value="F:single-stranded DNA binding"/>
    <property type="evidence" value="ECO:0007669"/>
    <property type="project" value="TreeGrafter"/>
</dbReference>
<dbReference type="GO" id="GO:0070260">
    <property type="term" value="F:5'-tyrosyl-DNA phosphodiesterase activity"/>
    <property type="evidence" value="ECO:0007669"/>
    <property type="project" value="TreeGrafter"/>
</dbReference>
<keyword evidence="7" id="KW-0378">Hydrolase</keyword>
<dbReference type="GO" id="GO:0004518">
    <property type="term" value="F:nuclease activity"/>
    <property type="evidence" value="ECO:0007669"/>
    <property type="project" value="UniProtKB-KW"/>
</dbReference>
<dbReference type="AlphaFoldDB" id="A0AAN8JK68"/>
<dbReference type="PANTHER" id="PTHR15822:SF4">
    <property type="entry name" value="TYROSYL-DNA PHOSPHODIESTERASE 2"/>
    <property type="match status" value="1"/>
</dbReference>
<keyword evidence="5" id="KW-0479">Metal-binding</keyword>
<feature type="domain" description="Endonuclease/exonuclease/phosphatase" evidence="12">
    <location>
        <begin position="30"/>
        <end position="369"/>
    </location>
</feature>
<dbReference type="InterPro" id="IPR009030">
    <property type="entry name" value="Growth_fac_rcpt_cys_sf"/>
</dbReference>